<evidence type="ECO:0008006" key="3">
    <source>
        <dbReference type="Google" id="ProtNLM"/>
    </source>
</evidence>
<gene>
    <name evidence="1" type="ORF">BT96DRAFT_772309</name>
</gene>
<evidence type="ECO:0000313" key="2">
    <source>
        <dbReference type="Proteomes" id="UP000799118"/>
    </source>
</evidence>
<organism evidence="1 2">
    <name type="scientific">Gymnopus androsaceus JB14</name>
    <dbReference type="NCBI Taxonomy" id="1447944"/>
    <lineage>
        <taxon>Eukaryota</taxon>
        <taxon>Fungi</taxon>
        <taxon>Dikarya</taxon>
        <taxon>Basidiomycota</taxon>
        <taxon>Agaricomycotina</taxon>
        <taxon>Agaricomycetes</taxon>
        <taxon>Agaricomycetidae</taxon>
        <taxon>Agaricales</taxon>
        <taxon>Marasmiineae</taxon>
        <taxon>Omphalotaceae</taxon>
        <taxon>Gymnopus</taxon>
    </lineage>
</organism>
<reference evidence="1" key="1">
    <citation type="journal article" date="2019" name="Environ. Microbiol.">
        <title>Fungal ecological strategies reflected in gene transcription - a case study of two litter decomposers.</title>
        <authorList>
            <person name="Barbi F."/>
            <person name="Kohler A."/>
            <person name="Barry K."/>
            <person name="Baskaran P."/>
            <person name="Daum C."/>
            <person name="Fauchery L."/>
            <person name="Ihrmark K."/>
            <person name="Kuo A."/>
            <person name="LaButti K."/>
            <person name="Lipzen A."/>
            <person name="Morin E."/>
            <person name="Grigoriev I.V."/>
            <person name="Henrissat B."/>
            <person name="Lindahl B."/>
            <person name="Martin F."/>
        </authorList>
    </citation>
    <scope>NUCLEOTIDE SEQUENCE</scope>
    <source>
        <strain evidence="1">JB14</strain>
    </source>
</reference>
<proteinExistence type="predicted"/>
<dbReference type="Proteomes" id="UP000799118">
    <property type="component" value="Unassembled WGS sequence"/>
</dbReference>
<feature type="non-terminal residue" evidence="1">
    <location>
        <position position="1"/>
    </location>
</feature>
<dbReference type="EMBL" id="ML769513">
    <property type="protein sequence ID" value="KAE9396434.1"/>
    <property type="molecule type" value="Genomic_DNA"/>
</dbReference>
<accession>A0A6A4HH24</accession>
<dbReference type="OrthoDB" id="1715602at2759"/>
<name>A0A6A4HH24_9AGAR</name>
<feature type="non-terminal residue" evidence="1">
    <location>
        <position position="64"/>
    </location>
</feature>
<evidence type="ECO:0000313" key="1">
    <source>
        <dbReference type="EMBL" id="KAE9396434.1"/>
    </source>
</evidence>
<dbReference type="AlphaFoldDB" id="A0A6A4HH24"/>
<keyword evidence="2" id="KW-1185">Reference proteome</keyword>
<sequence>ATLMAVECVFSQGCHLLGFTRNCLNGQSIRRFMCLGSWSRHDLSKDKDVLKAVESNIKGKGKHK</sequence>
<protein>
    <recommendedName>
        <fullName evidence="3">HAT C-terminal dimerisation domain-containing protein</fullName>
    </recommendedName>
</protein>